<dbReference type="SUPFAM" id="SSF51726">
    <property type="entry name" value="UROD/MetE-like"/>
    <property type="match status" value="1"/>
</dbReference>
<proteinExistence type="predicted"/>
<dbReference type="Pfam" id="PF01717">
    <property type="entry name" value="Meth_synt_2"/>
    <property type="match status" value="1"/>
</dbReference>
<dbReference type="GO" id="GO:0008270">
    <property type="term" value="F:zinc ion binding"/>
    <property type="evidence" value="ECO:0007669"/>
    <property type="project" value="InterPro"/>
</dbReference>
<evidence type="ECO:0008006" key="8">
    <source>
        <dbReference type="Google" id="ProtNLM"/>
    </source>
</evidence>
<dbReference type="InterPro" id="IPR002629">
    <property type="entry name" value="Met_Synth_C/arc"/>
</dbReference>
<dbReference type="EMBL" id="QGKW02001660">
    <property type="protein sequence ID" value="KAF2580504.1"/>
    <property type="molecule type" value="Genomic_DNA"/>
</dbReference>
<keyword evidence="2" id="KW-0479">Metal-binding</keyword>
<dbReference type="GO" id="GO:0003871">
    <property type="term" value="F:5-methyltetrahydropteroyltriglutamate-homocysteine S-methyltransferase activity"/>
    <property type="evidence" value="ECO:0007669"/>
    <property type="project" value="InterPro"/>
</dbReference>
<comment type="caution">
    <text evidence="6">The sequence shown here is derived from an EMBL/GenBank/DDBJ whole genome shotgun (WGS) entry which is preliminary data.</text>
</comment>
<dbReference type="AlphaFoldDB" id="A0A8S9JEK6"/>
<reference evidence="6" key="1">
    <citation type="submission" date="2019-12" db="EMBL/GenBank/DDBJ databases">
        <title>Genome sequencing and annotation of Brassica cretica.</title>
        <authorList>
            <person name="Studholme D.J."/>
            <person name="Sarris P.F."/>
        </authorList>
    </citation>
    <scope>NUCLEOTIDE SEQUENCE</scope>
    <source>
        <strain evidence="6">PFS-001/15</strain>
        <tissue evidence="6">Leaf</tissue>
    </source>
</reference>
<evidence type="ECO:0000313" key="7">
    <source>
        <dbReference type="Proteomes" id="UP000712281"/>
    </source>
</evidence>
<evidence type="ECO:0000313" key="6">
    <source>
        <dbReference type="EMBL" id="KAF2580504.1"/>
    </source>
</evidence>
<name>A0A8S9JEK6_BRACR</name>
<accession>A0A8S9JEK6</accession>
<dbReference type="SUPFAM" id="SSF63882">
    <property type="entry name" value="MoeA N-terminal region -like"/>
    <property type="match status" value="1"/>
</dbReference>
<dbReference type="GO" id="GO:0032324">
    <property type="term" value="P:molybdopterin cofactor biosynthetic process"/>
    <property type="evidence" value="ECO:0007669"/>
    <property type="project" value="InterPro"/>
</dbReference>
<protein>
    <recommendedName>
        <fullName evidence="8">Molybdopterin molybdotransferase</fullName>
    </recommendedName>
</protein>
<evidence type="ECO:0000256" key="1">
    <source>
        <dbReference type="ARBA" id="ARBA00001947"/>
    </source>
</evidence>
<evidence type="ECO:0000256" key="3">
    <source>
        <dbReference type="ARBA" id="ARBA00022833"/>
    </source>
</evidence>
<dbReference type="Gene3D" id="3.20.20.210">
    <property type="match status" value="2"/>
</dbReference>
<organism evidence="6 7">
    <name type="scientific">Brassica cretica</name>
    <name type="common">Mustard</name>
    <dbReference type="NCBI Taxonomy" id="69181"/>
    <lineage>
        <taxon>Eukaryota</taxon>
        <taxon>Viridiplantae</taxon>
        <taxon>Streptophyta</taxon>
        <taxon>Embryophyta</taxon>
        <taxon>Tracheophyta</taxon>
        <taxon>Spermatophyta</taxon>
        <taxon>Magnoliopsida</taxon>
        <taxon>eudicotyledons</taxon>
        <taxon>Gunneridae</taxon>
        <taxon>Pentapetalae</taxon>
        <taxon>rosids</taxon>
        <taxon>malvids</taxon>
        <taxon>Brassicales</taxon>
        <taxon>Brassicaceae</taxon>
        <taxon>Brassiceae</taxon>
        <taxon>Brassica</taxon>
    </lineage>
</organism>
<sequence>MDASEGCCGSDEKSEMIPTEEALKIVLSVSERLPPVVVSLQEALGKVLAEDIRAPDPLPPYPASVKDGYAVVASDGPGEYPVITESRAGNDGLGVTVTPGTVAYVTTGVKLDKELKSWLAFAAQKVVEVNALAKSLSGVKDEALFSANSMGQASRRSSPRVTNAAVQQDVAAVKKSDHRRSTEVSARLQAQQKKLNLPALPTTTIGSFPQTADLRRIRREFKAKKISDIVYVQAIKVEFEKVVKLQEELGIDVLVHGEAERNDMVEYFGEQLSGFAFTSNGWVQSYGSRCVKPPIIYGDVTRPKAMTVFWSSMAQKMTQHPMKGMLTGPVTILNWSFVRNDQPRHETCFQIALAIKDEVEDLEKAEVGDLPTSPGLTKPELALRQGIEAAVFITLGASTMMIGDPTWSFDFGRGGSFPVSQHLTVTRGVKDTL</sequence>
<comment type="cofactor">
    <cofactor evidence="1">
        <name>Zn(2+)</name>
        <dbReference type="ChEBI" id="CHEBI:29105"/>
    </cofactor>
</comment>
<dbReference type="Proteomes" id="UP000712281">
    <property type="component" value="Unassembled WGS sequence"/>
</dbReference>
<dbReference type="InterPro" id="IPR038071">
    <property type="entry name" value="UROD/MetE-like_sf"/>
</dbReference>
<evidence type="ECO:0000256" key="2">
    <source>
        <dbReference type="ARBA" id="ARBA00022723"/>
    </source>
</evidence>
<dbReference type="GO" id="GO:0009086">
    <property type="term" value="P:methionine biosynthetic process"/>
    <property type="evidence" value="ECO:0007669"/>
    <property type="project" value="InterPro"/>
</dbReference>
<dbReference type="InterPro" id="IPR005110">
    <property type="entry name" value="MoeA_linker/N"/>
</dbReference>
<feature type="domain" description="MoeA N-terminal and linker" evidence="5">
    <location>
        <begin position="17"/>
        <end position="114"/>
    </location>
</feature>
<evidence type="ECO:0000259" key="5">
    <source>
        <dbReference type="Pfam" id="PF03453"/>
    </source>
</evidence>
<feature type="domain" description="Cobalamin-independent methionine synthase MetE C-terminal/archaeal" evidence="4">
    <location>
        <begin position="200"/>
        <end position="365"/>
    </location>
</feature>
<dbReference type="InterPro" id="IPR036135">
    <property type="entry name" value="MoeA_linker/N_sf"/>
</dbReference>
<evidence type="ECO:0000259" key="4">
    <source>
        <dbReference type="Pfam" id="PF01717"/>
    </source>
</evidence>
<dbReference type="Gene3D" id="3.90.105.10">
    <property type="entry name" value="Molybdopterin biosynthesis moea protein, domain 2"/>
    <property type="match status" value="1"/>
</dbReference>
<dbReference type="CDD" id="cd03311">
    <property type="entry name" value="CIMS_C_terminal_like"/>
    <property type="match status" value="1"/>
</dbReference>
<gene>
    <name evidence="6" type="ORF">F2Q68_00000730</name>
</gene>
<dbReference type="PANTHER" id="PTHR30519">
    <property type="entry name" value="5-METHYLTETRAHYDROPTEROYLTRIGLUTAMATE--HOMOCYSTEINE METHYLTRANSFERASE"/>
    <property type="match status" value="1"/>
</dbReference>
<dbReference type="Pfam" id="PF03453">
    <property type="entry name" value="MoeA_N"/>
    <property type="match status" value="1"/>
</dbReference>
<keyword evidence="3" id="KW-0862">Zinc</keyword>